<evidence type="ECO:0000259" key="7">
    <source>
        <dbReference type="PROSITE" id="PS50156"/>
    </source>
</evidence>
<feature type="transmembrane region" description="Helical" evidence="6">
    <location>
        <begin position="691"/>
        <end position="712"/>
    </location>
</feature>
<dbReference type="InterPro" id="IPR004869">
    <property type="entry name" value="MMPL_dom"/>
</dbReference>
<keyword evidence="9" id="KW-1185">Reference proteome</keyword>
<evidence type="ECO:0000256" key="1">
    <source>
        <dbReference type="ARBA" id="ARBA00004651"/>
    </source>
</evidence>
<reference evidence="9" key="1">
    <citation type="journal article" date="2019" name="Int. J. Syst. Evol. Microbiol.">
        <title>The Global Catalogue of Microorganisms (GCM) 10K type strain sequencing project: providing services to taxonomists for standard genome sequencing and annotation.</title>
        <authorList>
            <consortium name="The Broad Institute Genomics Platform"/>
            <consortium name="The Broad Institute Genome Sequencing Center for Infectious Disease"/>
            <person name="Wu L."/>
            <person name="Ma J."/>
        </authorList>
    </citation>
    <scope>NUCLEOTIDE SEQUENCE [LARGE SCALE GENOMIC DNA]</scope>
    <source>
        <strain evidence="9">JCM 17841</strain>
    </source>
</reference>
<dbReference type="PANTHER" id="PTHR33406">
    <property type="entry name" value="MEMBRANE PROTEIN MJ1562-RELATED"/>
    <property type="match status" value="1"/>
</dbReference>
<evidence type="ECO:0000256" key="6">
    <source>
        <dbReference type="SAM" id="Phobius"/>
    </source>
</evidence>
<organism evidence="8 9">
    <name type="scientific">Hymenobacter ginsengisoli</name>
    <dbReference type="NCBI Taxonomy" id="1051626"/>
    <lineage>
        <taxon>Bacteria</taxon>
        <taxon>Pseudomonadati</taxon>
        <taxon>Bacteroidota</taxon>
        <taxon>Cytophagia</taxon>
        <taxon>Cytophagales</taxon>
        <taxon>Hymenobacteraceae</taxon>
        <taxon>Hymenobacter</taxon>
    </lineage>
</organism>
<feature type="domain" description="SSD" evidence="7">
    <location>
        <begin position="621"/>
        <end position="745"/>
    </location>
</feature>
<evidence type="ECO:0000256" key="3">
    <source>
        <dbReference type="ARBA" id="ARBA00022692"/>
    </source>
</evidence>
<dbReference type="InterPro" id="IPR050545">
    <property type="entry name" value="Mycobact_MmpL"/>
</dbReference>
<dbReference type="InterPro" id="IPR000731">
    <property type="entry name" value="SSD"/>
</dbReference>
<proteinExistence type="predicted"/>
<feature type="transmembrane region" description="Helical" evidence="6">
    <location>
        <begin position="618"/>
        <end position="641"/>
    </location>
</feature>
<evidence type="ECO:0000313" key="8">
    <source>
        <dbReference type="EMBL" id="GAA4493186.1"/>
    </source>
</evidence>
<evidence type="ECO:0000313" key="9">
    <source>
        <dbReference type="Proteomes" id="UP001501243"/>
    </source>
</evidence>
<evidence type="ECO:0000256" key="4">
    <source>
        <dbReference type="ARBA" id="ARBA00022989"/>
    </source>
</evidence>
<protein>
    <submittedName>
        <fullName evidence="8">MMPL family transporter</fullName>
    </submittedName>
</protein>
<dbReference type="Gene3D" id="1.20.1640.10">
    <property type="entry name" value="Multidrug efflux transporter AcrB transmembrane domain"/>
    <property type="match status" value="2"/>
</dbReference>
<dbReference type="PROSITE" id="PS50156">
    <property type="entry name" value="SSD"/>
    <property type="match status" value="2"/>
</dbReference>
<feature type="transmembrane region" description="Helical" evidence="6">
    <location>
        <begin position="257"/>
        <end position="279"/>
    </location>
</feature>
<evidence type="ECO:0000256" key="5">
    <source>
        <dbReference type="ARBA" id="ARBA00023136"/>
    </source>
</evidence>
<keyword evidence="2" id="KW-1003">Cell membrane</keyword>
<accession>A0ABP8PVM9</accession>
<name>A0ABP8PVM9_9BACT</name>
<keyword evidence="5 6" id="KW-0472">Membrane</keyword>
<evidence type="ECO:0000256" key="2">
    <source>
        <dbReference type="ARBA" id="ARBA00022475"/>
    </source>
</evidence>
<keyword evidence="3 6" id="KW-0812">Transmembrane</keyword>
<dbReference type="SUPFAM" id="SSF82866">
    <property type="entry name" value="Multidrug efflux transporter AcrB transmembrane domain"/>
    <property type="match status" value="2"/>
</dbReference>
<feature type="transmembrane region" description="Helical" evidence="6">
    <location>
        <begin position="718"/>
        <end position="744"/>
    </location>
</feature>
<comment type="caution">
    <text evidence="8">The sequence shown here is derived from an EMBL/GenBank/DDBJ whole genome shotgun (WGS) entry which is preliminary data.</text>
</comment>
<dbReference type="Proteomes" id="UP001501243">
    <property type="component" value="Unassembled WGS sequence"/>
</dbReference>
<feature type="domain" description="SSD" evidence="7">
    <location>
        <begin position="230"/>
        <end position="352"/>
    </location>
</feature>
<feature type="transmembrane region" description="Helical" evidence="6">
    <location>
        <begin position="300"/>
        <end position="325"/>
    </location>
</feature>
<dbReference type="PANTHER" id="PTHR33406:SF12">
    <property type="entry name" value="BLR2997 PROTEIN"/>
    <property type="match status" value="1"/>
</dbReference>
<sequence>MLLLLTGIFGWHARKAEITYNLTNVVSPTDPDLLYFQQFQQMFGQDGNVLVVGLADSRVYQLAGFRALQRFSQGLTLVPGVTRVLALPTLPAIQKDSVQERFTARPLFEPLPATQARLDSLLALVRQEPLYQGQVLNPRTGATLLALTLDPAYVNSARLQAVLRQITGRADQFEHQTGIHLHFAGLPYIQAVVTAKVTSEMRFFLVLSVLIMALTLYMFFRSWAAVVIPLLVVLVVVVWTVGSLVLLGYKITLLTGLLPTIMVVICLPNCTYLLARYYYDYRKSGNQVLAMLRVMRKIGVVTLLNNTTTAIGFFVFCFTDIAVLFQFGLVATLNIFGAFLVSFILIPILFTHLPPPTTRQVRRLEARPLVRLLALLERVVLQHRPGVYALTAGLLVLAALGLTRVNSVATMVDDIPLGSPVRADLRFFQQQFSGVMPLEIVVDTGHKRGVQQLPNLARIDQFEQYLATLPGLTPSLSVVTGLKTATRAFYNNAPGSYRLPDATEVVFMQRYLTRSQRAGGRAAFGLPTLVDSTGQRARLSLRMADIGSTRLASLLQQIDSRARILFAGSSLKAHLTGTTLIFTKGTAYLIHTLKDSLLLAFLLVGLVVYLLFRSFPTVFFALVPNLVTLLLTGGLMGYLGIPLKPSTALIFSIALGIDGDNSIHLLAKYRQELVLNGGWARAAIATTLREAGTSMLFTSIILLLGFGVFIFSDFGGTQALGILMGASLLLTNFSNLVLLPCLLLTFAPARQREPVASGLPLLQ</sequence>
<feature type="transmembrane region" description="Helical" evidence="6">
    <location>
        <begin position="201"/>
        <end position="220"/>
    </location>
</feature>
<comment type="subcellular location">
    <subcellularLocation>
        <location evidence="1">Cell membrane</location>
        <topology evidence="1">Multi-pass membrane protein</topology>
    </subcellularLocation>
</comment>
<feature type="transmembrane region" description="Helical" evidence="6">
    <location>
        <begin position="596"/>
        <end position="612"/>
    </location>
</feature>
<feature type="transmembrane region" description="Helical" evidence="6">
    <location>
        <begin position="331"/>
        <end position="353"/>
    </location>
</feature>
<dbReference type="EMBL" id="BAABGQ010000002">
    <property type="protein sequence ID" value="GAA4493186.1"/>
    <property type="molecule type" value="Genomic_DNA"/>
</dbReference>
<feature type="transmembrane region" description="Helical" evidence="6">
    <location>
        <begin position="227"/>
        <end position="251"/>
    </location>
</feature>
<keyword evidence="4 6" id="KW-1133">Transmembrane helix</keyword>
<dbReference type="Pfam" id="PF03176">
    <property type="entry name" value="MMPL"/>
    <property type="match status" value="2"/>
</dbReference>
<gene>
    <name evidence="8" type="ORF">GCM10023172_01430</name>
</gene>